<proteinExistence type="predicted"/>
<name>A0A448WLP3_9PLAT</name>
<dbReference type="AlphaFoldDB" id="A0A448WLP3"/>
<dbReference type="EMBL" id="CAAALY010022465">
    <property type="protein sequence ID" value="VEL14827.1"/>
    <property type="molecule type" value="Genomic_DNA"/>
</dbReference>
<gene>
    <name evidence="1" type="ORF">PXEA_LOCUS8267</name>
</gene>
<keyword evidence="2" id="KW-1185">Reference proteome</keyword>
<dbReference type="Proteomes" id="UP000784294">
    <property type="component" value="Unassembled WGS sequence"/>
</dbReference>
<organism evidence="1 2">
    <name type="scientific">Protopolystoma xenopodis</name>
    <dbReference type="NCBI Taxonomy" id="117903"/>
    <lineage>
        <taxon>Eukaryota</taxon>
        <taxon>Metazoa</taxon>
        <taxon>Spiralia</taxon>
        <taxon>Lophotrochozoa</taxon>
        <taxon>Platyhelminthes</taxon>
        <taxon>Monogenea</taxon>
        <taxon>Polyopisthocotylea</taxon>
        <taxon>Polystomatidea</taxon>
        <taxon>Polystomatidae</taxon>
        <taxon>Protopolystoma</taxon>
    </lineage>
</organism>
<evidence type="ECO:0000313" key="1">
    <source>
        <dbReference type="EMBL" id="VEL14827.1"/>
    </source>
</evidence>
<evidence type="ECO:0000313" key="2">
    <source>
        <dbReference type="Proteomes" id="UP000784294"/>
    </source>
</evidence>
<accession>A0A448WLP3</accession>
<sequence>MLRFVNKKTKSCHNKCVSGAAFLQRVCHAGTDDYRAGGTRTRGVLNRDLLYQMRPSHLPMSLPNNCTVEMSKSSLDWYWSCQLTSSGHSFNITPIRTDNPTSQPQVAPSVLFCPQDVRQHRRFELTASAA</sequence>
<protein>
    <submittedName>
        <fullName evidence="1">Uncharacterized protein</fullName>
    </submittedName>
</protein>
<reference evidence="1" key="1">
    <citation type="submission" date="2018-11" db="EMBL/GenBank/DDBJ databases">
        <authorList>
            <consortium name="Pathogen Informatics"/>
        </authorList>
    </citation>
    <scope>NUCLEOTIDE SEQUENCE</scope>
</reference>
<comment type="caution">
    <text evidence="1">The sequence shown here is derived from an EMBL/GenBank/DDBJ whole genome shotgun (WGS) entry which is preliminary data.</text>
</comment>